<proteinExistence type="predicted"/>
<comment type="caution">
    <text evidence="1">The sequence shown here is derived from an EMBL/GenBank/DDBJ whole genome shotgun (WGS) entry which is preliminary data.</text>
</comment>
<dbReference type="Proteomes" id="UP000712600">
    <property type="component" value="Unassembled WGS sequence"/>
</dbReference>
<evidence type="ECO:0000313" key="2">
    <source>
        <dbReference type="Proteomes" id="UP000712600"/>
    </source>
</evidence>
<dbReference type="EMBL" id="QGKX02001290">
    <property type="protein sequence ID" value="KAF3539886.1"/>
    <property type="molecule type" value="Genomic_DNA"/>
</dbReference>
<sequence>MKQHMVQRFDLFSTRLTSIIHLHSPPELCRHWKAVMSDSPPEVLEFGWQV</sequence>
<reference evidence="1" key="1">
    <citation type="submission" date="2019-12" db="EMBL/GenBank/DDBJ databases">
        <title>Genome sequencing and annotation of Brassica cretica.</title>
        <authorList>
            <person name="Studholme D.J."/>
            <person name="Sarris P."/>
        </authorList>
    </citation>
    <scope>NUCLEOTIDE SEQUENCE</scope>
    <source>
        <strain evidence="1">PFS-109/04</strain>
        <tissue evidence="1">Leaf</tissue>
    </source>
</reference>
<organism evidence="1 2">
    <name type="scientific">Brassica cretica</name>
    <name type="common">Mustard</name>
    <dbReference type="NCBI Taxonomy" id="69181"/>
    <lineage>
        <taxon>Eukaryota</taxon>
        <taxon>Viridiplantae</taxon>
        <taxon>Streptophyta</taxon>
        <taxon>Embryophyta</taxon>
        <taxon>Tracheophyta</taxon>
        <taxon>Spermatophyta</taxon>
        <taxon>Magnoliopsida</taxon>
        <taxon>eudicotyledons</taxon>
        <taxon>Gunneridae</taxon>
        <taxon>Pentapetalae</taxon>
        <taxon>rosids</taxon>
        <taxon>malvids</taxon>
        <taxon>Brassicales</taxon>
        <taxon>Brassicaceae</taxon>
        <taxon>Brassiceae</taxon>
        <taxon>Brassica</taxon>
    </lineage>
</organism>
<gene>
    <name evidence="1" type="ORF">F2Q69_00022968</name>
</gene>
<evidence type="ECO:0000313" key="1">
    <source>
        <dbReference type="EMBL" id="KAF3539886.1"/>
    </source>
</evidence>
<accession>A0A8S9QDJ5</accession>
<name>A0A8S9QDJ5_BRACR</name>
<dbReference type="AlphaFoldDB" id="A0A8S9QDJ5"/>
<protein>
    <submittedName>
        <fullName evidence="1">Uncharacterized protein</fullName>
    </submittedName>
</protein>